<sequence length="181" mass="20709">MAVSLSEDAIDDDDDDDDDNNEASRILAKLGGAVYKLHKYRMPVGFIPEMTLEALNRRLRGKCTRDLREEDLLQFLGELRDVCQCAVLRERQFEELKQPSAVLPHLHRHVTTISSRKVELQLVIQGAEDPRYTHVVTLVVTYNWDEVRPSRVAAFIQGQSVVSGGYRRYTLAVIDATLWRL</sequence>
<accession>A0A7R9ICT2</accession>
<proteinExistence type="predicted"/>
<evidence type="ECO:0000256" key="1">
    <source>
        <dbReference type="SAM" id="MobiDB-lite"/>
    </source>
</evidence>
<feature type="region of interest" description="Disordered" evidence="1">
    <location>
        <begin position="1"/>
        <end position="22"/>
    </location>
</feature>
<dbReference type="AlphaFoldDB" id="A0A7R9ICT2"/>
<feature type="compositionally biased region" description="Acidic residues" evidence="1">
    <location>
        <begin position="8"/>
        <end position="21"/>
    </location>
</feature>
<gene>
    <name evidence="2" type="ORF">TTEB3V08_LOCUS4163</name>
</gene>
<protein>
    <submittedName>
        <fullName evidence="2">Uncharacterized protein</fullName>
    </submittedName>
</protein>
<reference evidence="2" key="1">
    <citation type="submission" date="2020-11" db="EMBL/GenBank/DDBJ databases">
        <authorList>
            <person name="Tran Van P."/>
        </authorList>
    </citation>
    <scope>NUCLEOTIDE SEQUENCE</scope>
</reference>
<name>A0A7R9ICT2_9NEOP</name>
<organism evidence="2">
    <name type="scientific">Timema tahoe</name>
    <dbReference type="NCBI Taxonomy" id="61484"/>
    <lineage>
        <taxon>Eukaryota</taxon>
        <taxon>Metazoa</taxon>
        <taxon>Ecdysozoa</taxon>
        <taxon>Arthropoda</taxon>
        <taxon>Hexapoda</taxon>
        <taxon>Insecta</taxon>
        <taxon>Pterygota</taxon>
        <taxon>Neoptera</taxon>
        <taxon>Polyneoptera</taxon>
        <taxon>Phasmatodea</taxon>
        <taxon>Timematodea</taxon>
        <taxon>Timematoidea</taxon>
        <taxon>Timematidae</taxon>
        <taxon>Timema</taxon>
    </lineage>
</organism>
<evidence type="ECO:0000313" key="2">
    <source>
        <dbReference type="EMBL" id="CAD7456126.1"/>
    </source>
</evidence>
<dbReference type="EMBL" id="OE001149">
    <property type="protein sequence ID" value="CAD7456126.1"/>
    <property type="molecule type" value="Genomic_DNA"/>
</dbReference>